<comment type="subcellular location">
    <subcellularLocation>
        <location evidence="1 12">Cytoplasm</location>
    </subcellularLocation>
</comment>
<gene>
    <name evidence="12" type="primary">cysS</name>
    <name evidence="16" type="ORF">C469_07492</name>
</gene>
<feature type="binding site" evidence="12">
    <location>
        <position position="252"/>
    </location>
    <ligand>
        <name>Zn(2+)</name>
        <dbReference type="ChEBI" id="CHEBI:29105"/>
    </ligand>
</feature>
<organism evidence="16 17">
    <name type="scientific">Halorubrum lipolyticum DSM 21995</name>
    <dbReference type="NCBI Taxonomy" id="1227482"/>
    <lineage>
        <taxon>Archaea</taxon>
        <taxon>Methanobacteriati</taxon>
        <taxon>Methanobacteriota</taxon>
        <taxon>Stenosarchaea group</taxon>
        <taxon>Halobacteria</taxon>
        <taxon>Halobacteriales</taxon>
        <taxon>Haloferacaceae</taxon>
        <taxon>Halorubrum</taxon>
    </lineage>
</organism>
<evidence type="ECO:0000256" key="3">
    <source>
        <dbReference type="ARBA" id="ARBA00022490"/>
    </source>
</evidence>
<evidence type="ECO:0000259" key="15">
    <source>
        <dbReference type="SMART" id="SM00840"/>
    </source>
</evidence>
<dbReference type="CDD" id="cd00672">
    <property type="entry name" value="CysRS_core"/>
    <property type="match status" value="1"/>
</dbReference>
<dbReference type="PANTHER" id="PTHR10890">
    <property type="entry name" value="CYSTEINYL-TRNA SYNTHETASE"/>
    <property type="match status" value="1"/>
</dbReference>
<dbReference type="GO" id="GO:0005737">
    <property type="term" value="C:cytoplasm"/>
    <property type="evidence" value="ECO:0007669"/>
    <property type="project" value="UniProtKB-SubCell"/>
</dbReference>
<dbReference type="GO" id="GO:0005524">
    <property type="term" value="F:ATP binding"/>
    <property type="evidence" value="ECO:0007669"/>
    <property type="project" value="UniProtKB-UniRule"/>
</dbReference>
<dbReference type="InterPro" id="IPR009080">
    <property type="entry name" value="tRNAsynth_Ia_anticodon-bd"/>
</dbReference>
<feature type="coiled-coil region" evidence="13">
    <location>
        <begin position="327"/>
        <end position="372"/>
    </location>
</feature>
<feature type="binding site" evidence="12">
    <location>
        <position position="287"/>
    </location>
    <ligand>
        <name>ATP</name>
        <dbReference type="ChEBI" id="CHEBI:30616"/>
    </ligand>
</feature>
<accession>M0NTL5</accession>
<keyword evidence="7 12" id="KW-0862">Zinc</keyword>
<dbReference type="EMBL" id="AOJG01000018">
    <property type="protein sequence ID" value="EMA61096.1"/>
    <property type="molecule type" value="Genomic_DNA"/>
</dbReference>
<dbReference type="Proteomes" id="UP000011650">
    <property type="component" value="Unassembled WGS sequence"/>
</dbReference>
<dbReference type="GO" id="GO:0004817">
    <property type="term" value="F:cysteine-tRNA ligase activity"/>
    <property type="evidence" value="ECO:0007669"/>
    <property type="project" value="UniProtKB-UniRule"/>
</dbReference>
<keyword evidence="13" id="KW-0175">Coiled coil</keyword>
<evidence type="ECO:0000256" key="10">
    <source>
        <dbReference type="ARBA" id="ARBA00023146"/>
    </source>
</evidence>
<dbReference type="Pfam" id="PF01406">
    <property type="entry name" value="tRNA-synt_1e"/>
    <property type="match status" value="1"/>
</dbReference>
<evidence type="ECO:0000256" key="14">
    <source>
        <dbReference type="SAM" id="MobiDB-lite"/>
    </source>
</evidence>
<protein>
    <recommendedName>
        <fullName evidence="12">Cysteine--tRNA ligase</fullName>
        <ecNumber evidence="12">6.1.1.16</ecNumber>
    </recommendedName>
    <alternativeName>
        <fullName evidence="12">Cysteinyl-tRNA synthetase</fullName>
        <shortName evidence="12">CysRS</shortName>
    </alternativeName>
</protein>
<evidence type="ECO:0000256" key="11">
    <source>
        <dbReference type="ARBA" id="ARBA00047398"/>
    </source>
</evidence>
<comment type="caution">
    <text evidence="16">The sequence shown here is derived from an EMBL/GenBank/DDBJ whole genome shotgun (WGS) entry which is preliminary data.</text>
</comment>
<dbReference type="SUPFAM" id="SSF52374">
    <property type="entry name" value="Nucleotidylyl transferase"/>
    <property type="match status" value="1"/>
</dbReference>
<evidence type="ECO:0000313" key="16">
    <source>
        <dbReference type="EMBL" id="EMA61096.1"/>
    </source>
</evidence>
<evidence type="ECO:0000313" key="17">
    <source>
        <dbReference type="Proteomes" id="UP000011650"/>
    </source>
</evidence>
<comment type="similarity">
    <text evidence="2 12">Belongs to the class-I aminoacyl-tRNA synthetase family.</text>
</comment>
<dbReference type="Gene3D" id="3.40.50.620">
    <property type="entry name" value="HUPs"/>
    <property type="match status" value="1"/>
</dbReference>
<keyword evidence="6 12" id="KW-0547">Nucleotide-binding</keyword>
<feature type="short sequence motif" description="'HIGH' region" evidence="12">
    <location>
        <begin position="29"/>
        <end position="39"/>
    </location>
</feature>
<feature type="compositionally biased region" description="Basic and acidic residues" evidence="14">
    <location>
        <begin position="193"/>
        <end position="204"/>
    </location>
</feature>
<dbReference type="STRING" id="1227482.C469_07492"/>
<dbReference type="EC" id="6.1.1.16" evidence="12"/>
<dbReference type="InterPro" id="IPR024909">
    <property type="entry name" value="Cys-tRNA/MSH_ligase"/>
</dbReference>
<keyword evidence="17" id="KW-1185">Reference proteome</keyword>
<dbReference type="InterPro" id="IPR015803">
    <property type="entry name" value="Cys-tRNA-ligase"/>
</dbReference>
<dbReference type="OrthoDB" id="9445at2157"/>
<feature type="binding site" evidence="12">
    <location>
        <position position="27"/>
    </location>
    <ligand>
        <name>Zn(2+)</name>
        <dbReference type="ChEBI" id="CHEBI:29105"/>
    </ligand>
</feature>
<evidence type="ECO:0000256" key="5">
    <source>
        <dbReference type="ARBA" id="ARBA00022723"/>
    </source>
</evidence>
<keyword evidence="5 12" id="KW-0479">Metal-binding</keyword>
<evidence type="ECO:0000256" key="2">
    <source>
        <dbReference type="ARBA" id="ARBA00005594"/>
    </source>
</evidence>
<dbReference type="Pfam" id="PF09190">
    <property type="entry name" value="DALR_2"/>
    <property type="match status" value="1"/>
</dbReference>
<comment type="cofactor">
    <cofactor evidence="12">
        <name>Zn(2+)</name>
        <dbReference type="ChEBI" id="CHEBI:29105"/>
    </cofactor>
    <text evidence="12">Binds 1 zinc ion per subunit.</text>
</comment>
<keyword evidence="8 12" id="KW-0067">ATP-binding</keyword>
<keyword evidence="4 12" id="KW-0436">Ligase</keyword>
<name>M0NTL5_9EURY</name>
<comment type="catalytic activity">
    <reaction evidence="11 12">
        <text>tRNA(Cys) + L-cysteine + ATP = L-cysteinyl-tRNA(Cys) + AMP + diphosphate</text>
        <dbReference type="Rhea" id="RHEA:17773"/>
        <dbReference type="Rhea" id="RHEA-COMP:9661"/>
        <dbReference type="Rhea" id="RHEA-COMP:9679"/>
        <dbReference type="ChEBI" id="CHEBI:30616"/>
        <dbReference type="ChEBI" id="CHEBI:33019"/>
        <dbReference type="ChEBI" id="CHEBI:35235"/>
        <dbReference type="ChEBI" id="CHEBI:78442"/>
        <dbReference type="ChEBI" id="CHEBI:78517"/>
        <dbReference type="ChEBI" id="CHEBI:456215"/>
        <dbReference type="EC" id="6.1.1.16"/>
    </reaction>
</comment>
<evidence type="ECO:0000256" key="7">
    <source>
        <dbReference type="ARBA" id="ARBA00022833"/>
    </source>
</evidence>
<dbReference type="Gene3D" id="1.20.120.1910">
    <property type="entry name" value="Cysteine-tRNA ligase, C-terminal anti-codon recognition domain"/>
    <property type="match status" value="1"/>
</dbReference>
<feature type="region of interest" description="Disordered" evidence="14">
    <location>
        <begin position="161"/>
        <end position="180"/>
    </location>
</feature>
<dbReference type="AlphaFoldDB" id="M0NTL5"/>
<keyword evidence="10 12" id="KW-0030">Aminoacyl-tRNA synthetase</keyword>
<evidence type="ECO:0000256" key="8">
    <source>
        <dbReference type="ARBA" id="ARBA00022840"/>
    </source>
</evidence>
<dbReference type="GO" id="GO:0008270">
    <property type="term" value="F:zinc ion binding"/>
    <property type="evidence" value="ECO:0007669"/>
    <property type="project" value="UniProtKB-UniRule"/>
</dbReference>
<dbReference type="PRINTS" id="PR00983">
    <property type="entry name" value="TRNASYNTHCYS"/>
</dbReference>
<dbReference type="PANTHER" id="PTHR10890:SF3">
    <property type="entry name" value="CYSTEINE--TRNA LIGASE, CYTOPLASMIC"/>
    <property type="match status" value="1"/>
</dbReference>
<dbReference type="InterPro" id="IPR032678">
    <property type="entry name" value="tRNA-synt_1_cat_dom"/>
</dbReference>
<evidence type="ECO:0000256" key="6">
    <source>
        <dbReference type="ARBA" id="ARBA00022741"/>
    </source>
</evidence>
<dbReference type="GO" id="GO:0006423">
    <property type="term" value="P:cysteinyl-tRNA aminoacylation"/>
    <property type="evidence" value="ECO:0007669"/>
    <property type="project" value="UniProtKB-UniRule"/>
</dbReference>
<evidence type="ECO:0000256" key="12">
    <source>
        <dbReference type="HAMAP-Rule" id="MF_00041"/>
    </source>
</evidence>
<sequence length="508" mass="56261">MSLVVTDTLADERVEFTADGDVTLYVCGLTVSDDPHLGHARLWFHADVLHRWLEHVGYDVRHVENVTDVNEKITARIGERDEWAEERDVAESFTATTFDAMRGLNLLRAEVYPRVTEHVPEIRDLVATLVEKGYAYESNGSVYFDVTSFDDYGKLSNQDVAELEAQGEPDERSEKRNPSDFALWKADGVSEAAAREHAKHDHGTETPSGETWESPWGEGRPGWHVECSAMSTTHLGDTLDIHMGGRDLVFPHHENEIAQSEAATGETFARHWLHVGLLAMEGEKMSSSIGNFWTVPDALEELGVNAIRTFYAGAAYRSEQALTEETIAEAEERWERLSRTYDRAVAALDSTAARAKAEDEELREAVETARDDFATAMNDDLNLREATAALLDLTDAVNRHVDAVEDGAGDDAGAGDEADDETAYDYRALREAVEAFDDLAGGVLGLQFESTTDGDVDLAGELVELVLDVREAEREAGNYERADELRDALRDVGVEIEDGPDGATYRFE</sequence>
<evidence type="ECO:0000256" key="9">
    <source>
        <dbReference type="ARBA" id="ARBA00022917"/>
    </source>
</evidence>
<dbReference type="RefSeq" id="WP_008005239.1">
    <property type="nucleotide sequence ID" value="NZ_AOJG01000018.1"/>
</dbReference>
<evidence type="ECO:0000256" key="13">
    <source>
        <dbReference type="SAM" id="Coils"/>
    </source>
</evidence>
<dbReference type="SMART" id="SM00840">
    <property type="entry name" value="DALR_2"/>
    <property type="match status" value="1"/>
</dbReference>
<evidence type="ECO:0000256" key="1">
    <source>
        <dbReference type="ARBA" id="ARBA00004496"/>
    </source>
</evidence>
<dbReference type="InterPro" id="IPR014729">
    <property type="entry name" value="Rossmann-like_a/b/a_fold"/>
</dbReference>
<feature type="compositionally biased region" description="Basic and acidic residues" evidence="14">
    <location>
        <begin position="169"/>
        <end position="178"/>
    </location>
</feature>
<feature type="short sequence motif" description="'KMSKS' region" evidence="12">
    <location>
        <begin position="284"/>
        <end position="288"/>
    </location>
</feature>
<reference evidence="16 17" key="1">
    <citation type="journal article" date="2014" name="PLoS Genet.">
        <title>Phylogenetically driven sequencing of extremely halophilic archaea reveals strategies for static and dynamic osmo-response.</title>
        <authorList>
            <person name="Becker E.A."/>
            <person name="Seitzer P.M."/>
            <person name="Tritt A."/>
            <person name="Larsen D."/>
            <person name="Krusor M."/>
            <person name="Yao A.I."/>
            <person name="Wu D."/>
            <person name="Madern D."/>
            <person name="Eisen J.A."/>
            <person name="Darling A.E."/>
            <person name="Facciotti M.T."/>
        </authorList>
    </citation>
    <scope>NUCLEOTIDE SEQUENCE [LARGE SCALE GENOMIC DNA]</scope>
    <source>
        <strain evidence="16 17">DSM 21995</strain>
    </source>
</reference>
<dbReference type="HAMAP" id="MF_00041">
    <property type="entry name" value="Cys_tRNA_synth"/>
    <property type="match status" value="1"/>
</dbReference>
<evidence type="ECO:0000256" key="4">
    <source>
        <dbReference type="ARBA" id="ARBA00022598"/>
    </source>
</evidence>
<dbReference type="NCBIfam" id="TIGR00435">
    <property type="entry name" value="cysS"/>
    <property type="match status" value="1"/>
</dbReference>
<feature type="binding site" evidence="12">
    <location>
        <position position="256"/>
    </location>
    <ligand>
        <name>Zn(2+)</name>
        <dbReference type="ChEBI" id="CHEBI:29105"/>
    </ligand>
</feature>
<dbReference type="InterPro" id="IPR015273">
    <property type="entry name" value="Cys-tRNA-synt_Ia_DALR"/>
</dbReference>
<dbReference type="PATRIC" id="fig|1227482.3.peg.1511"/>
<feature type="region of interest" description="Disordered" evidence="14">
    <location>
        <begin position="192"/>
        <end position="219"/>
    </location>
</feature>
<dbReference type="SUPFAM" id="SSF47323">
    <property type="entry name" value="Anticodon-binding domain of a subclass of class I aminoacyl-tRNA synthetases"/>
    <property type="match status" value="1"/>
</dbReference>
<feature type="domain" description="Cysteinyl-tRNA synthetase class Ia DALR" evidence="15">
    <location>
        <begin position="372"/>
        <end position="455"/>
    </location>
</feature>
<feature type="binding site" evidence="12">
    <location>
        <position position="227"/>
    </location>
    <ligand>
        <name>Zn(2+)</name>
        <dbReference type="ChEBI" id="CHEBI:29105"/>
    </ligand>
</feature>
<proteinExistence type="inferred from homology"/>
<keyword evidence="9 12" id="KW-0648">Protein biosynthesis</keyword>
<keyword evidence="3 12" id="KW-0963">Cytoplasm</keyword>